<keyword evidence="5" id="KW-1185">Reference proteome</keyword>
<reference evidence="4 5" key="1">
    <citation type="submission" date="2017-06" db="EMBL/GenBank/DDBJ databases">
        <authorList>
            <person name="Kim H.J."/>
            <person name="Triplett B.A."/>
        </authorList>
    </citation>
    <scope>NUCLEOTIDE SEQUENCE [LARGE SCALE GENOMIC DNA]</scope>
    <source>
        <strain evidence="4 5">CGMCC 4.2132</strain>
    </source>
</reference>
<organism evidence="4 5">
    <name type="scientific">Streptosporangium subroseum</name>
    <dbReference type="NCBI Taxonomy" id="106412"/>
    <lineage>
        <taxon>Bacteria</taxon>
        <taxon>Bacillati</taxon>
        <taxon>Actinomycetota</taxon>
        <taxon>Actinomycetes</taxon>
        <taxon>Streptosporangiales</taxon>
        <taxon>Streptosporangiaceae</taxon>
        <taxon>Streptosporangium</taxon>
    </lineage>
</organism>
<dbReference type="InterPro" id="IPR000551">
    <property type="entry name" value="MerR-type_HTH_dom"/>
</dbReference>
<dbReference type="SMART" id="SM00422">
    <property type="entry name" value="HTH_MERR"/>
    <property type="match status" value="1"/>
</dbReference>
<accession>A0A239GJ60</accession>
<dbReference type="OrthoDB" id="5296483at2"/>
<dbReference type="GO" id="GO:0003700">
    <property type="term" value="F:DNA-binding transcription factor activity"/>
    <property type="evidence" value="ECO:0007669"/>
    <property type="project" value="InterPro"/>
</dbReference>
<evidence type="ECO:0000256" key="2">
    <source>
        <dbReference type="SAM" id="MobiDB-lite"/>
    </source>
</evidence>
<dbReference type="GO" id="GO:0003677">
    <property type="term" value="F:DNA binding"/>
    <property type="evidence" value="ECO:0007669"/>
    <property type="project" value="UniProtKB-KW"/>
</dbReference>
<dbReference type="InterPro" id="IPR009061">
    <property type="entry name" value="DNA-bd_dom_put_sf"/>
</dbReference>
<keyword evidence="1 4" id="KW-0238">DNA-binding</keyword>
<dbReference type="Proteomes" id="UP000198282">
    <property type="component" value="Unassembled WGS sequence"/>
</dbReference>
<dbReference type="PROSITE" id="PS00552">
    <property type="entry name" value="HTH_MERR_1"/>
    <property type="match status" value="1"/>
</dbReference>
<dbReference type="SUPFAM" id="SSF46955">
    <property type="entry name" value="Putative DNA-binding domain"/>
    <property type="match status" value="1"/>
</dbReference>
<dbReference type="PANTHER" id="PTHR30204">
    <property type="entry name" value="REDOX-CYCLING DRUG-SENSING TRANSCRIPTIONAL ACTIVATOR SOXR"/>
    <property type="match status" value="1"/>
</dbReference>
<evidence type="ECO:0000256" key="1">
    <source>
        <dbReference type="ARBA" id="ARBA00023125"/>
    </source>
</evidence>
<gene>
    <name evidence="4" type="ORF">SAMN05216276_10142</name>
</gene>
<name>A0A239GJ60_9ACTN</name>
<dbReference type="AlphaFoldDB" id="A0A239GJ60"/>
<evidence type="ECO:0000313" key="5">
    <source>
        <dbReference type="Proteomes" id="UP000198282"/>
    </source>
</evidence>
<dbReference type="Pfam" id="PF13411">
    <property type="entry name" value="MerR_1"/>
    <property type="match status" value="1"/>
</dbReference>
<sequence length="142" mass="15763">MRISAVARRTGVSQRLLRYYEEQGLLRPVRLANGYREYTESDAIAVGHIRALLAAGLPTAVIAQVLHCVHDEDERPVPSMCPGMISHLRRERARTAEAITRLQASQQALDTLLAAALRQPDVRDEVERGASERSPGRREPTG</sequence>
<dbReference type="InterPro" id="IPR047057">
    <property type="entry name" value="MerR_fam"/>
</dbReference>
<dbReference type="EMBL" id="FZOD01000014">
    <property type="protein sequence ID" value="SNS68818.1"/>
    <property type="molecule type" value="Genomic_DNA"/>
</dbReference>
<dbReference type="RefSeq" id="WP_089208149.1">
    <property type="nucleotide sequence ID" value="NZ_FZOD01000014.1"/>
</dbReference>
<dbReference type="PANTHER" id="PTHR30204:SF93">
    <property type="entry name" value="HTH MERR-TYPE DOMAIN-CONTAINING PROTEIN"/>
    <property type="match status" value="1"/>
</dbReference>
<feature type="domain" description="HTH merR-type" evidence="3">
    <location>
        <begin position="1"/>
        <end position="68"/>
    </location>
</feature>
<evidence type="ECO:0000259" key="3">
    <source>
        <dbReference type="PROSITE" id="PS50937"/>
    </source>
</evidence>
<dbReference type="PRINTS" id="PR00040">
    <property type="entry name" value="HTHMERR"/>
</dbReference>
<proteinExistence type="predicted"/>
<feature type="region of interest" description="Disordered" evidence="2">
    <location>
        <begin position="120"/>
        <end position="142"/>
    </location>
</feature>
<protein>
    <submittedName>
        <fullName evidence="4">DNA-binding transcriptional regulator, MerR family</fullName>
    </submittedName>
</protein>
<evidence type="ECO:0000313" key="4">
    <source>
        <dbReference type="EMBL" id="SNS68818.1"/>
    </source>
</evidence>
<dbReference type="PROSITE" id="PS50937">
    <property type="entry name" value="HTH_MERR_2"/>
    <property type="match status" value="1"/>
</dbReference>
<dbReference type="Gene3D" id="1.10.1660.10">
    <property type="match status" value="1"/>
</dbReference>